<evidence type="ECO:0000313" key="2">
    <source>
        <dbReference type="EMBL" id="KAG5455901.1"/>
    </source>
</evidence>
<feature type="compositionally biased region" description="Basic and acidic residues" evidence="1">
    <location>
        <begin position="131"/>
        <end position="140"/>
    </location>
</feature>
<name>A0A8H8DF63_9FUNG</name>
<feature type="compositionally biased region" description="Basic residues" evidence="1">
    <location>
        <begin position="141"/>
        <end position="163"/>
    </location>
</feature>
<organism evidence="2 3">
    <name type="scientific">Olpidium bornovanus</name>
    <dbReference type="NCBI Taxonomy" id="278681"/>
    <lineage>
        <taxon>Eukaryota</taxon>
        <taxon>Fungi</taxon>
        <taxon>Fungi incertae sedis</taxon>
        <taxon>Olpidiomycota</taxon>
        <taxon>Olpidiomycotina</taxon>
        <taxon>Olpidiomycetes</taxon>
        <taxon>Olpidiales</taxon>
        <taxon>Olpidiaceae</taxon>
        <taxon>Olpidium</taxon>
    </lineage>
</organism>
<comment type="caution">
    <text evidence="2">The sequence shown here is derived from an EMBL/GenBank/DDBJ whole genome shotgun (WGS) entry which is preliminary data.</text>
</comment>
<evidence type="ECO:0000313" key="3">
    <source>
        <dbReference type="Proteomes" id="UP000673691"/>
    </source>
</evidence>
<evidence type="ECO:0000256" key="1">
    <source>
        <dbReference type="SAM" id="MobiDB-lite"/>
    </source>
</evidence>
<feature type="compositionally biased region" description="Basic and acidic residues" evidence="1">
    <location>
        <begin position="26"/>
        <end position="46"/>
    </location>
</feature>
<dbReference type="AlphaFoldDB" id="A0A8H8DF63"/>
<dbReference type="EMBL" id="JAEFCI010012606">
    <property type="protein sequence ID" value="KAG5455901.1"/>
    <property type="molecule type" value="Genomic_DNA"/>
</dbReference>
<feature type="compositionally biased region" description="Basic residues" evidence="1">
    <location>
        <begin position="110"/>
        <end position="126"/>
    </location>
</feature>
<gene>
    <name evidence="2" type="ORF">BJ554DRAFT_4517</name>
</gene>
<feature type="region of interest" description="Disordered" evidence="1">
    <location>
        <begin position="12"/>
        <end position="163"/>
    </location>
</feature>
<proteinExistence type="predicted"/>
<keyword evidence="3" id="KW-1185">Reference proteome</keyword>
<protein>
    <submittedName>
        <fullName evidence="2">Uncharacterized protein</fullName>
    </submittedName>
</protein>
<accession>A0A8H8DF63</accession>
<sequence length="163" mass="19216">MVKTLPLLREMTSAATERTRRLRCSPKPEPKPESLEPRLRTKENRIDSPGSKRAYRRRSRPLRTARTGCGRAPRSATRSSQGAGRSDTTRQQRRSLRPMSRTKTNNKWQYLRRLRVATRGVQRRAASRSWCRGDREGSREGRRRRPPARRRRRRKNAKRMPCL</sequence>
<feature type="compositionally biased region" description="Basic residues" evidence="1">
    <location>
        <begin position="53"/>
        <end position="63"/>
    </location>
</feature>
<dbReference type="Proteomes" id="UP000673691">
    <property type="component" value="Unassembled WGS sequence"/>
</dbReference>
<reference evidence="2 3" key="1">
    <citation type="journal article" name="Sci. Rep.">
        <title>Genome-scale phylogenetic analyses confirm Olpidium as the closest living zoosporic fungus to the non-flagellated, terrestrial fungi.</title>
        <authorList>
            <person name="Chang Y."/>
            <person name="Rochon D."/>
            <person name="Sekimoto S."/>
            <person name="Wang Y."/>
            <person name="Chovatia M."/>
            <person name="Sandor L."/>
            <person name="Salamov A."/>
            <person name="Grigoriev I.V."/>
            <person name="Stajich J.E."/>
            <person name="Spatafora J.W."/>
        </authorList>
    </citation>
    <scope>NUCLEOTIDE SEQUENCE [LARGE SCALE GENOMIC DNA]</scope>
    <source>
        <strain evidence="2">S191</strain>
    </source>
</reference>